<dbReference type="Pfam" id="PF17110">
    <property type="entry name" value="TFB6"/>
    <property type="match status" value="1"/>
</dbReference>
<dbReference type="Proteomes" id="UP001212411">
    <property type="component" value="Chromosome 3"/>
</dbReference>
<dbReference type="KEGG" id="som:SOMG_04093"/>
<reference evidence="1 2" key="1">
    <citation type="journal article" date="2023" name="G3 (Bethesda)">
        <title>A high-quality reference genome for the fission yeast Schizosaccharomyces osmophilus.</title>
        <authorList>
            <person name="Jia G.S."/>
            <person name="Zhang W.C."/>
            <person name="Liang Y."/>
            <person name="Liu X.H."/>
            <person name="Rhind N."/>
            <person name="Pidoux A."/>
            <person name="Brysch-Herzberg M."/>
            <person name="Du L.L."/>
        </authorList>
    </citation>
    <scope>NUCLEOTIDE SEQUENCE [LARGE SCALE GENOMIC DNA]</scope>
    <source>
        <strain evidence="1 2">CBS 15793</strain>
    </source>
</reference>
<evidence type="ECO:0000313" key="2">
    <source>
        <dbReference type="Proteomes" id="UP001212411"/>
    </source>
</evidence>
<protein>
    <submittedName>
        <fullName evidence="1">Transcription factor TFIIH complex subunit Tfb6</fullName>
    </submittedName>
</protein>
<evidence type="ECO:0000313" key="1">
    <source>
        <dbReference type="EMBL" id="WBW75020.1"/>
    </source>
</evidence>
<name>A0AAF0AYG8_9SCHI</name>
<dbReference type="GeneID" id="80877569"/>
<proteinExistence type="predicted"/>
<dbReference type="PANTHER" id="PTHR37781:SF1">
    <property type="entry name" value="ADR380WP"/>
    <property type="match status" value="1"/>
</dbReference>
<dbReference type="PANTHER" id="PTHR37781">
    <property type="entry name" value="TFIIH COMPLEX SUBUNIT"/>
    <property type="match status" value="1"/>
</dbReference>
<dbReference type="AlphaFoldDB" id="A0AAF0AYG8"/>
<dbReference type="InterPro" id="IPR031349">
    <property type="entry name" value="Tfb6"/>
</dbReference>
<dbReference type="EMBL" id="CP115613">
    <property type="protein sequence ID" value="WBW75020.1"/>
    <property type="molecule type" value="Genomic_DNA"/>
</dbReference>
<dbReference type="RefSeq" id="XP_056039263.1">
    <property type="nucleotide sequence ID" value="XM_056182880.1"/>
</dbReference>
<keyword evidence="2" id="KW-1185">Reference proteome</keyword>
<accession>A0AAF0AYG8</accession>
<gene>
    <name evidence="1" type="primary">tfb6</name>
    <name evidence="1" type="ORF">SOMG_04093</name>
</gene>
<dbReference type="GO" id="GO:0005675">
    <property type="term" value="C:transcription factor TFIIH holo complex"/>
    <property type="evidence" value="ECO:0007669"/>
    <property type="project" value="TreeGrafter"/>
</dbReference>
<organism evidence="1 2">
    <name type="scientific">Schizosaccharomyces osmophilus</name>
    <dbReference type="NCBI Taxonomy" id="2545709"/>
    <lineage>
        <taxon>Eukaryota</taxon>
        <taxon>Fungi</taxon>
        <taxon>Dikarya</taxon>
        <taxon>Ascomycota</taxon>
        <taxon>Taphrinomycotina</taxon>
        <taxon>Schizosaccharomycetes</taxon>
        <taxon>Schizosaccharomycetales</taxon>
        <taxon>Schizosaccharomycetaceae</taxon>
        <taxon>Schizosaccharomyces</taxon>
    </lineage>
</organism>
<sequence length="156" mass="17741">MNDLTESQLNNLRDYLDEQLLNVSQKFQKKFLPGGFQSLDDLIRDIEPYFRVLAAMPMQRDSFLAVNATLRGLDFFVDSIVAFPPAPEPMFQALSLLDSLCLKLVQHGNISTTDTIRLKSLMENSRMVVISKLGEVQGFELECSSVFERTLNDIDF</sequence>